<dbReference type="EMBL" id="JAACYA010000001">
    <property type="protein sequence ID" value="MBK3331923.1"/>
    <property type="molecule type" value="Genomic_DNA"/>
</dbReference>
<dbReference type="RefSeq" id="WP_200673322.1">
    <property type="nucleotide sequence ID" value="NZ_JAACYA010000001.1"/>
</dbReference>
<keyword evidence="3" id="KW-1185">Reference proteome</keyword>
<keyword evidence="1" id="KW-0472">Membrane</keyword>
<proteinExistence type="predicted"/>
<keyword evidence="1" id="KW-0812">Transmembrane</keyword>
<name>A0ABS1GG72_9AQUI</name>
<accession>A0ABS1GG72</accession>
<dbReference type="Pfam" id="PF09527">
    <property type="entry name" value="ATPase_gene1"/>
    <property type="match status" value="1"/>
</dbReference>
<evidence type="ECO:0000313" key="3">
    <source>
        <dbReference type="Proteomes" id="UP000772812"/>
    </source>
</evidence>
<sequence>MSKKSGWIQYLSIGSIGLHLVSGVVVGVLIGYFLDKYFHTSPWLTIIFFFLGIGAGFRNMYKDVKKYIISEENKD</sequence>
<feature type="transmembrane region" description="Helical" evidence="1">
    <location>
        <begin position="40"/>
        <end position="57"/>
    </location>
</feature>
<evidence type="ECO:0000313" key="2">
    <source>
        <dbReference type="EMBL" id="MBK3331923.1"/>
    </source>
</evidence>
<comment type="caution">
    <text evidence="2">The sequence shown here is derived from an EMBL/GenBank/DDBJ whole genome shotgun (WGS) entry which is preliminary data.</text>
</comment>
<dbReference type="InterPro" id="IPR032820">
    <property type="entry name" value="ATPase_put"/>
</dbReference>
<dbReference type="Proteomes" id="UP000772812">
    <property type="component" value="Unassembled WGS sequence"/>
</dbReference>
<reference evidence="2 3" key="1">
    <citation type="journal article" date="2021" name="Syst. Appl. Microbiol.">
        <title>Persephonella atlantica sp. nov.: How to adapt to physico-chemical gradients in high temperature hydrothermal habitats.</title>
        <authorList>
            <person name="Francois D.X."/>
            <person name="Godfroy A."/>
            <person name="Mathien C."/>
            <person name="Aube J."/>
            <person name="Cathalot C."/>
            <person name="Lesongeur F."/>
            <person name="L'Haridon S."/>
            <person name="Philippon X."/>
            <person name="Roussel E.G."/>
        </authorList>
    </citation>
    <scope>NUCLEOTIDE SEQUENCE [LARGE SCALE GENOMIC DNA]</scope>
    <source>
        <strain evidence="2 3">MO1340</strain>
    </source>
</reference>
<protein>
    <submittedName>
        <fullName evidence="2">AtpZ/AtpI family protein</fullName>
    </submittedName>
</protein>
<feature type="transmembrane region" description="Helical" evidence="1">
    <location>
        <begin position="7"/>
        <end position="34"/>
    </location>
</feature>
<keyword evidence="1" id="KW-1133">Transmembrane helix</keyword>
<evidence type="ECO:0000256" key="1">
    <source>
        <dbReference type="SAM" id="Phobius"/>
    </source>
</evidence>
<organism evidence="2 3">
    <name type="scientific">Persephonella atlantica</name>
    <dbReference type="NCBI Taxonomy" id="2699429"/>
    <lineage>
        <taxon>Bacteria</taxon>
        <taxon>Pseudomonadati</taxon>
        <taxon>Aquificota</taxon>
        <taxon>Aquificia</taxon>
        <taxon>Aquificales</taxon>
        <taxon>Hydrogenothermaceae</taxon>
        <taxon>Persephonella</taxon>
    </lineage>
</organism>
<gene>
    <name evidence="2" type="ORF">GWK41_02425</name>
</gene>